<keyword evidence="4" id="KW-1185">Reference proteome</keyword>
<feature type="transmembrane region" description="Helical" evidence="2">
    <location>
        <begin position="90"/>
        <end position="112"/>
    </location>
</feature>
<keyword evidence="2" id="KW-0812">Transmembrane</keyword>
<gene>
    <name evidence="3" type="ORF">GCM10023175_00580</name>
</gene>
<protein>
    <submittedName>
        <fullName evidence="3">Uncharacterized protein</fullName>
    </submittedName>
</protein>
<proteinExistence type="predicted"/>
<accession>A0ABP8RCD7</accession>
<keyword evidence="2" id="KW-1133">Transmembrane helix</keyword>
<feature type="transmembrane region" description="Helical" evidence="2">
    <location>
        <begin position="124"/>
        <end position="148"/>
    </location>
</feature>
<feature type="transmembrane region" description="Helical" evidence="2">
    <location>
        <begin position="55"/>
        <end position="78"/>
    </location>
</feature>
<feature type="transmembrane region" description="Helical" evidence="2">
    <location>
        <begin position="168"/>
        <end position="195"/>
    </location>
</feature>
<sequence length="284" mass="30068">MTRPLPDDEPPAAEPPARSALVPLPTRPRRQSLRRLTEPRGWVAPHLVNAGWQRVLWSVVVEAVVLAMSLGADLVFIKTTLDPLIGQDEILSWLVAVALGVLSAVLPLHAGAHARTFRAVGHGWVQALGLTVTWLLLGAGLFWLRWAAADLNPGDLIADPDAIDRATSAHHVMAVVLATLYLATGAAAAVGGYRLTNPEASALRMARAALRRVEAALGPAEAAYARLLDAVAARTADMTDADPAAETARQLRRAVADHIRAVARVRIAQHLADPSATGGALPQP</sequence>
<dbReference type="RefSeq" id="WP_345411450.1">
    <property type="nucleotide sequence ID" value="NZ_BAABGT010000002.1"/>
</dbReference>
<evidence type="ECO:0000256" key="2">
    <source>
        <dbReference type="SAM" id="Phobius"/>
    </source>
</evidence>
<comment type="caution">
    <text evidence="3">The sequence shown here is derived from an EMBL/GenBank/DDBJ whole genome shotgun (WGS) entry which is preliminary data.</text>
</comment>
<reference evidence="4" key="1">
    <citation type="journal article" date="2019" name="Int. J. Syst. Evol. Microbiol.">
        <title>The Global Catalogue of Microorganisms (GCM) 10K type strain sequencing project: providing services to taxonomists for standard genome sequencing and annotation.</title>
        <authorList>
            <consortium name="The Broad Institute Genomics Platform"/>
            <consortium name="The Broad Institute Genome Sequencing Center for Infectious Disease"/>
            <person name="Wu L."/>
            <person name="Ma J."/>
        </authorList>
    </citation>
    <scope>NUCLEOTIDE SEQUENCE [LARGE SCALE GENOMIC DNA]</scope>
    <source>
        <strain evidence="4">JCM 17906</strain>
    </source>
</reference>
<feature type="region of interest" description="Disordered" evidence="1">
    <location>
        <begin position="1"/>
        <end position="23"/>
    </location>
</feature>
<name>A0ABP8RCD7_9PSEU</name>
<dbReference type="Proteomes" id="UP001501598">
    <property type="component" value="Unassembled WGS sequence"/>
</dbReference>
<keyword evidence="2" id="KW-0472">Membrane</keyword>
<evidence type="ECO:0000313" key="4">
    <source>
        <dbReference type="Proteomes" id="UP001501598"/>
    </source>
</evidence>
<evidence type="ECO:0000256" key="1">
    <source>
        <dbReference type="SAM" id="MobiDB-lite"/>
    </source>
</evidence>
<organism evidence="3 4">
    <name type="scientific">Pseudonocardia xishanensis</name>
    <dbReference type="NCBI Taxonomy" id="630995"/>
    <lineage>
        <taxon>Bacteria</taxon>
        <taxon>Bacillati</taxon>
        <taxon>Actinomycetota</taxon>
        <taxon>Actinomycetes</taxon>
        <taxon>Pseudonocardiales</taxon>
        <taxon>Pseudonocardiaceae</taxon>
        <taxon>Pseudonocardia</taxon>
    </lineage>
</organism>
<evidence type="ECO:0000313" key="3">
    <source>
        <dbReference type="EMBL" id="GAA4535254.1"/>
    </source>
</evidence>
<dbReference type="EMBL" id="BAABGT010000002">
    <property type="protein sequence ID" value="GAA4535254.1"/>
    <property type="molecule type" value="Genomic_DNA"/>
</dbReference>